<dbReference type="Gene3D" id="1.10.3710.10">
    <property type="entry name" value="DNA polymerase III clamp loader subunits, C-terminal domain"/>
    <property type="match status" value="1"/>
</dbReference>
<evidence type="ECO:0000256" key="6">
    <source>
        <dbReference type="SAM" id="MobiDB-lite"/>
    </source>
</evidence>
<feature type="domain" description="Guanylate kinase-like" evidence="7">
    <location>
        <begin position="59"/>
        <end position="282"/>
    </location>
</feature>
<keyword evidence="5" id="KW-0067">ATP-binding</keyword>
<dbReference type="FunFam" id="1.20.272.10:FF:000001">
    <property type="entry name" value="Putative AAA family ATPase"/>
    <property type="match status" value="1"/>
</dbReference>
<dbReference type="InterPro" id="IPR003593">
    <property type="entry name" value="AAA+_ATPase"/>
</dbReference>
<dbReference type="InterPro" id="IPR008921">
    <property type="entry name" value="DNA_pol3_clamp-load_cplx_C"/>
</dbReference>
<gene>
    <name evidence="8" type="ORF">C8N24_2411</name>
</gene>
<comment type="caution">
    <text evidence="8">The sequence shown here is derived from an EMBL/GenBank/DDBJ whole genome shotgun (WGS) entry which is preliminary data.</text>
</comment>
<evidence type="ECO:0000259" key="7">
    <source>
        <dbReference type="PROSITE" id="PS50052"/>
    </source>
</evidence>
<dbReference type="GO" id="GO:0008047">
    <property type="term" value="F:enzyme activator activity"/>
    <property type="evidence" value="ECO:0007669"/>
    <property type="project" value="TreeGrafter"/>
</dbReference>
<dbReference type="CDD" id="cd18139">
    <property type="entry name" value="HLD_clamp_RarA"/>
    <property type="match status" value="1"/>
</dbReference>
<dbReference type="InterPro" id="IPR032423">
    <property type="entry name" value="AAA_assoc_2"/>
</dbReference>
<dbReference type="InterPro" id="IPR008144">
    <property type="entry name" value="Guanylate_kin-like_dom"/>
</dbReference>
<dbReference type="PANTHER" id="PTHR13779">
    <property type="entry name" value="WERNER HELICASE-INTERACTING PROTEIN 1 FAMILY MEMBER"/>
    <property type="match status" value="1"/>
</dbReference>
<dbReference type="InterPro" id="IPR051314">
    <property type="entry name" value="AAA_ATPase_RarA/MGS1/WRNIP1"/>
</dbReference>
<dbReference type="InterPro" id="IPR003959">
    <property type="entry name" value="ATPase_AAA_core"/>
</dbReference>
<evidence type="ECO:0000256" key="1">
    <source>
        <dbReference type="ARBA" id="ARBA00002393"/>
    </source>
</evidence>
<dbReference type="GO" id="GO:0000731">
    <property type="term" value="P:DNA synthesis involved in DNA repair"/>
    <property type="evidence" value="ECO:0007669"/>
    <property type="project" value="TreeGrafter"/>
</dbReference>
<dbReference type="GO" id="GO:0006261">
    <property type="term" value="P:DNA-templated DNA replication"/>
    <property type="evidence" value="ECO:0007669"/>
    <property type="project" value="TreeGrafter"/>
</dbReference>
<dbReference type="CDD" id="cd00009">
    <property type="entry name" value="AAA"/>
    <property type="match status" value="1"/>
</dbReference>
<dbReference type="Gene3D" id="1.10.8.60">
    <property type="match status" value="1"/>
</dbReference>
<comment type="function">
    <text evidence="1">DNA-dependent ATPase that plays important roles in cellular responses to stalled DNA replication processes.</text>
</comment>
<dbReference type="RefSeq" id="WP_121250250.1">
    <property type="nucleotide sequence ID" value="NZ_RBIL01000001.1"/>
</dbReference>
<proteinExistence type="inferred from homology"/>
<keyword evidence="3" id="KW-0235">DNA replication</keyword>
<reference evidence="8 9" key="1">
    <citation type="submission" date="2018-10" db="EMBL/GenBank/DDBJ databases">
        <title>Genomic Encyclopedia of Archaeal and Bacterial Type Strains, Phase II (KMG-II): from individual species to whole genera.</title>
        <authorList>
            <person name="Goeker M."/>
        </authorList>
    </citation>
    <scope>NUCLEOTIDE SEQUENCE [LARGE SCALE GENOMIC DNA]</scope>
    <source>
        <strain evidence="8 9">DSM 14954</strain>
    </source>
</reference>
<dbReference type="Pfam" id="PF00004">
    <property type="entry name" value="AAA"/>
    <property type="match status" value="1"/>
</dbReference>
<organism evidence="8 9">
    <name type="scientific">Solirubrobacter pauli</name>
    <dbReference type="NCBI Taxonomy" id="166793"/>
    <lineage>
        <taxon>Bacteria</taxon>
        <taxon>Bacillati</taxon>
        <taxon>Actinomycetota</taxon>
        <taxon>Thermoleophilia</taxon>
        <taxon>Solirubrobacterales</taxon>
        <taxon>Solirubrobacteraceae</taxon>
        <taxon>Solirubrobacter</taxon>
    </lineage>
</organism>
<dbReference type="PANTHER" id="PTHR13779:SF7">
    <property type="entry name" value="ATPASE WRNIP1"/>
    <property type="match status" value="1"/>
</dbReference>
<dbReference type="SUPFAM" id="SSF52540">
    <property type="entry name" value="P-loop containing nucleoside triphosphate hydrolases"/>
    <property type="match status" value="1"/>
</dbReference>
<keyword evidence="4" id="KW-0547">Nucleotide-binding</keyword>
<evidence type="ECO:0000256" key="2">
    <source>
        <dbReference type="ARBA" id="ARBA00008959"/>
    </source>
</evidence>
<dbReference type="GO" id="GO:0005524">
    <property type="term" value="F:ATP binding"/>
    <property type="evidence" value="ECO:0007669"/>
    <property type="project" value="UniProtKB-KW"/>
</dbReference>
<evidence type="ECO:0000256" key="5">
    <source>
        <dbReference type="ARBA" id="ARBA00022840"/>
    </source>
</evidence>
<keyword evidence="9" id="KW-1185">Reference proteome</keyword>
<evidence type="ECO:0000256" key="3">
    <source>
        <dbReference type="ARBA" id="ARBA00022705"/>
    </source>
</evidence>
<dbReference type="EMBL" id="RBIL01000001">
    <property type="protein sequence ID" value="RKQ92560.1"/>
    <property type="molecule type" value="Genomic_DNA"/>
</dbReference>
<evidence type="ECO:0000313" key="8">
    <source>
        <dbReference type="EMBL" id="RKQ92560.1"/>
    </source>
</evidence>
<protein>
    <submittedName>
        <fullName evidence="8">Putative ATPase</fullName>
    </submittedName>
</protein>
<dbReference type="Pfam" id="PF16193">
    <property type="entry name" value="AAA_assoc_2"/>
    <property type="match status" value="1"/>
</dbReference>
<evidence type="ECO:0000313" key="9">
    <source>
        <dbReference type="Proteomes" id="UP000278962"/>
    </source>
</evidence>
<dbReference type="FunFam" id="3.40.50.300:FF:000137">
    <property type="entry name" value="Replication-associated recombination protein A"/>
    <property type="match status" value="1"/>
</dbReference>
<dbReference type="InterPro" id="IPR021886">
    <property type="entry name" value="MgsA_C"/>
</dbReference>
<dbReference type="Gene3D" id="1.20.272.10">
    <property type="match status" value="1"/>
</dbReference>
<dbReference type="Gene3D" id="3.40.50.300">
    <property type="entry name" value="P-loop containing nucleotide triphosphate hydrolases"/>
    <property type="match status" value="1"/>
</dbReference>
<dbReference type="GO" id="GO:0016887">
    <property type="term" value="F:ATP hydrolysis activity"/>
    <property type="evidence" value="ECO:0007669"/>
    <property type="project" value="InterPro"/>
</dbReference>
<dbReference type="SMART" id="SM00382">
    <property type="entry name" value="AAA"/>
    <property type="match status" value="1"/>
</dbReference>
<sequence>MGSLFDLPEEPPATSPSQAAADQPLAARMRPRTLEQFVGQTHLLGPSSALRTAIQSGEPHSMILYGPPGTGKTTLARMLAEYADAAFEELSAVEAGRAQVREVMERARERRRSGRHTIFFLDEIHRFNKAQQDALLPAVEEGLVVLVGATTENPYFEVNSALISRAQIYELQELTPDDIAGLLRRALDEVGASVSTEVIEFISSRSAGDARSSLNALELALDTAARTGEPVTLADAEDAMQRKALRYDKAGDQHYDYISAFIKSVRGSDPDAGLYYLAAMIEGGEDPRYIARRIIVLASEDVGNADPQALSVAVAAAQAVEHVGLPECTYALSQATIYLAMAPKSNVAGTAFGRARAEIKEHGAKIPPTALRTAAYPAAKKLGRGIGYDYPHDHPGHVNDQEHLPEGREHVRFFDPGDAEPELAERLKRIRNARGRDA</sequence>
<dbReference type="Proteomes" id="UP000278962">
    <property type="component" value="Unassembled WGS sequence"/>
</dbReference>
<dbReference type="OrthoDB" id="9778364at2"/>
<dbReference type="PROSITE" id="PS50052">
    <property type="entry name" value="GUANYLATE_KINASE_2"/>
    <property type="match status" value="1"/>
</dbReference>
<comment type="similarity">
    <text evidence="2">Belongs to the AAA ATPase family. RarA/MGS1/WRNIP1 subfamily.</text>
</comment>
<evidence type="ECO:0000256" key="4">
    <source>
        <dbReference type="ARBA" id="ARBA00022741"/>
    </source>
</evidence>
<dbReference type="AlphaFoldDB" id="A0A660LF62"/>
<dbReference type="GO" id="GO:0017116">
    <property type="term" value="F:single-stranded DNA helicase activity"/>
    <property type="evidence" value="ECO:0007669"/>
    <property type="project" value="TreeGrafter"/>
</dbReference>
<name>A0A660LF62_9ACTN</name>
<dbReference type="InterPro" id="IPR027417">
    <property type="entry name" value="P-loop_NTPase"/>
</dbReference>
<feature type="region of interest" description="Disordered" evidence="6">
    <location>
        <begin position="1"/>
        <end position="24"/>
    </location>
</feature>
<dbReference type="GO" id="GO:0003677">
    <property type="term" value="F:DNA binding"/>
    <property type="evidence" value="ECO:0007669"/>
    <property type="project" value="InterPro"/>
</dbReference>
<dbReference type="Pfam" id="PF12002">
    <property type="entry name" value="MgsA_C"/>
    <property type="match status" value="1"/>
</dbReference>
<accession>A0A660LF62</accession>
<dbReference type="SUPFAM" id="SSF48019">
    <property type="entry name" value="post-AAA+ oligomerization domain-like"/>
    <property type="match status" value="1"/>
</dbReference>